<feature type="domain" description="DUF1585" evidence="2">
    <location>
        <begin position="776"/>
        <end position="849"/>
    </location>
</feature>
<protein>
    <submittedName>
        <fullName evidence="8">DUF1592 domain-containing protein</fullName>
    </submittedName>
</protein>
<organism evidence="8 9">
    <name type="scientific">Luteolibacter algae</name>
    <dbReference type="NCBI Taxonomy" id="454151"/>
    <lineage>
        <taxon>Bacteria</taxon>
        <taxon>Pseudomonadati</taxon>
        <taxon>Verrucomicrobiota</taxon>
        <taxon>Verrucomicrobiia</taxon>
        <taxon>Verrucomicrobiales</taxon>
        <taxon>Verrucomicrobiaceae</taxon>
        <taxon>Luteolibacter</taxon>
    </lineage>
</organism>
<feature type="chain" id="PRO_5045183020" evidence="1">
    <location>
        <begin position="25"/>
        <end position="852"/>
    </location>
</feature>
<feature type="domain" description="DUF1592" evidence="5">
    <location>
        <begin position="510"/>
        <end position="637"/>
    </location>
</feature>
<dbReference type="InterPro" id="IPR013036">
    <property type="entry name" value="DUF1587"/>
</dbReference>
<evidence type="ECO:0000256" key="1">
    <source>
        <dbReference type="SAM" id="SignalP"/>
    </source>
</evidence>
<dbReference type="InterPro" id="IPR013039">
    <property type="entry name" value="DUF1588"/>
</dbReference>
<name>A0ABW5D6J0_9BACT</name>
<evidence type="ECO:0000313" key="8">
    <source>
        <dbReference type="EMBL" id="MFD2256718.1"/>
    </source>
</evidence>
<feature type="domain" description="Cytochrome C Planctomycete-type" evidence="6">
    <location>
        <begin position="47"/>
        <end position="94"/>
    </location>
</feature>
<keyword evidence="1" id="KW-0732">Signal</keyword>
<evidence type="ECO:0000259" key="2">
    <source>
        <dbReference type="Pfam" id="PF07624"/>
    </source>
</evidence>
<dbReference type="Pfam" id="PF07635">
    <property type="entry name" value="PSCyt1"/>
    <property type="match status" value="1"/>
</dbReference>
<dbReference type="Pfam" id="PF07637">
    <property type="entry name" value="PSD5"/>
    <property type="match status" value="1"/>
</dbReference>
<dbReference type="Pfam" id="PF07624">
    <property type="entry name" value="PSD2"/>
    <property type="match status" value="1"/>
</dbReference>
<dbReference type="Pfam" id="PF07626">
    <property type="entry name" value="PSD3"/>
    <property type="match status" value="1"/>
</dbReference>
<dbReference type="Pfam" id="PF07627">
    <property type="entry name" value="PSCyt3"/>
    <property type="match status" value="1"/>
</dbReference>
<evidence type="ECO:0000259" key="6">
    <source>
        <dbReference type="Pfam" id="PF07635"/>
    </source>
</evidence>
<dbReference type="RefSeq" id="WP_386820008.1">
    <property type="nucleotide sequence ID" value="NZ_JBHUIT010000012.1"/>
</dbReference>
<dbReference type="InterPro" id="IPR013042">
    <property type="entry name" value="DUF1592"/>
</dbReference>
<dbReference type="Pfam" id="PF07631">
    <property type="entry name" value="PSD4"/>
    <property type="match status" value="1"/>
</dbReference>
<accession>A0ABW5D6J0</accession>
<evidence type="ECO:0000259" key="4">
    <source>
        <dbReference type="Pfam" id="PF07627"/>
    </source>
</evidence>
<feature type="signal peptide" evidence="1">
    <location>
        <begin position="1"/>
        <end position="24"/>
    </location>
</feature>
<sequence length="852" mass="96091">MKKSSALHTAILLVTSLMMPESNAEDSANDIQAIMPDKYQQLFENYCYECHDSLFEEGEVNLETLSFDLGHDLQTAETWQKILNVLNSGEMPPKKEPQVPAEEKTAFLGDLSNQMVSARKILSDNGGVITMRRLNQREYVNTMKDLLGVAPDVSELPKDDDTGGFDTLGASLFFSSDQFEQYMSVAKESFALAMRESPPLKSKIFRVEPEMGASRNYRERLEAYKEAIKRSDAFFAQKEKPATDFGFGDAYGARRSRQNAVDWIPQLEEYLGRPETKTGATLQVTIKSGGFVTVKLPGLSSDDAGNYVLRVRAGAYPDASKRLQYLEFTKKVSGDSGETRLGWRKIHGTVEEPEIIEFPVTHIAGEKAQYIIHQRSHQGRGDKNLWTYDRKVNGMGTTPGGWIDWVEIEGPSAPAEDTRNPLDEVFFEKPRNWDDATYARAVIEKFAGRASRTEAPSEEFIEKLFGLYENRLEDGLNTEQALVEPLSVILSSPSFLYMVESTGSQGKPRLSERELAVRLSYFLWSTAPDEELLRLADEGKLSDPEVLSQQTERMLADDRSDRFVESFLHQWLDMYRLDMFEFNAVSYRDFDNATRESARREIYETFRTLMDEKLPLENLLKSDFVVINDVLADYYGIDEVEGWHFRKVKVPEGLPRGGLLGTAAVLAMGSDGLRSSPVERGAWVLRHLLNDPPPPAPANVPQLSRLEGEILSARELQEAHQEEPQCAQCHVKIDPIGYGLENFDAAGGWRMEELVKAHGGDGEKSFEIDSKGALYDGTEFSGFYELRDVVYSRLDAFALGFTEQLISYGLGRPYGFTDYDLAQSITKQAHAKDYRIADFIHALVQSEMFQTK</sequence>
<proteinExistence type="predicted"/>
<dbReference type="InterPro" id="IPR011429">
    <property type="entry name" value="Cyt_c_Planctomycete-type"/>
</dbReference>
<dbReference type="Proteomes" id="UP001597375">
    <property type="component" value="Unassembled WGS sequence"/>
</dbReference>
<dbReference type="EMBL" id="JBHUIT010000012">
    <property type="protein sequence ID" value="MFD2256718.1"/>
    <property type="molecule type" value="Genomic_DNA"/>
</dbReference>
<evidence type="ECO:0000313" key="9">
    <source>
        <dbReference type="Proteomes" id="UP001597375"/>
    </source>
</evidence>
<keyword evidence="9" id="KW-1185">Reference proteome</keyword>
<evidence type="ECO:0000259" key="5">
    <source>
        <dbReference type="Pfam" id="PF07631"/>
    </source>
</evidence>
<feature type="domain" description="DUF1588" evidence="4">
    <location>
        <begin position="656"/>
        <end position="752"/>
    </location>
</feature>
<reference evidence="9" key="1">
    <citation type="journal article" date="2019" name="Int. J. Syst. Evol. Microbiol.">
        <title>The Global Catalogue of Microorganisms (GCM) 10K type strain sequencing project: providing services to taxonomists for standard genome sequencing and annotation.</title>
        <authorList>
            <consortium name="The Broad Institute Genomics Platform"/>
            <consortium name="The Broad Institute Genome Sequencing Center for Infectious Disease"/>
            <person name="Wu L."/>
            <person name="Ma J."/>
        </authorList>
    </citation>
    <scope>NUCLEOTIDE SEQUENCE [LARGE SCALE GENOMIC DNA]</scope>
    <source>
        <strain evidence="9">CGMCC 4.7106</strain>
    </source>
</reference>
<dbReference type="InterPro" id="IPR013043">
    <property type="entry name" value="DUF1595"/>
</dbReference>
<evidence type="ECO:0000259" key="3">
    <source>
        <dbReference type="Pfam" id="PF07626"/>
    </source>
</evidence>
<feature type="domain" description="DUF1587" evidence="3">
    <location>
        <begin position="132"/>
        <end position="194"/>
    </location>
</feature>
<evidence type="ECO:0000259" key="7">
    <source>
        <dbReference type="Pfam" id="PF07637"/>
    </source>
</evidence>
<dbReference type="InterPro" id="IPR011478">
    <property type="entry name" value="DUF1585"/>
</dbReference>
<feature type="domain" description="DUF1595" evidence="7">
    <location>
        <begin position="438"/>
        <end position="500"/>
    </location>
</feature>
<gene>
    <name evidence="8" type="ORF">ACFSSA_08525</name>
</gene>
<comment type="caution">
    <text evidence="8">The sequence shown here is derived from an EMBL/GenBank/DDBJ whole genome shotgun (WGS) entry which is preliminary data.</text>
</comment>